<organism evidence="1 2">
    <name type="scientific">Thalassotalea loyana</name>
    <dbReference type="NCBI Taxonomy" id="280483"/>
    <lineage>
        <taxon>Bacteria</taxon>
        <taxon>Pseudomonadati</taxon>
        <taxon>Pseudomonadota</taxon>
        <taxon>Gammaproteobacteria</taxon>
        <taxon>Alteromonadales</taxon>
        <taxon>Colwelliaceae</taxon>
        <taxon>Thalassotalea</taxon>
    </lineage>
</organism>
<proteinExistence type="predicted"/>
<name>A0ABQ6HDG7_9GAMM</name>
<gene>
    <name evidence="1" type="ORF">tloyanaT_10340</name>
</gene>
<evidence type="ECO:0000313" key="2">
    <source>
        <dbReference type="Proteomes" id="UP001157134"/>
    </source>
</evidence>
<reference evidence="1 2" key="1">
    <citation type="submission" date="2023-03" db="EMBL/GenBank/DDBJ databases">
        <title>Thalassotalea loyana LMG 22536T draft genome sequence.</title>
        <authorList>
            <person name="Sawabe T."/>
        </authorList>
    </citation>
    <scope>NUCLEOTIDE SEQUENCE [LARGE SCALE GENOMIC DNA]</scope>
    <source>
        <strain evidence="1 2">LMG 22536</strain>
    </source>
</reference>
<dbReference type="Pfam" id="PF08891">
    <property type="entry name" value="YfcL"/>
    <property type="match status" value="1"/>
</dbReference>
<evidence type="ECO:0008006" key="3">
    <source>
        <dbReference type="Google" id="ProtNLM"/>
    </source>
</evidence>
<comment type="caution">
    <text evidence="1">The sequence shown here is derived from an EMBL/GenBank/DDBJ whole genome shotgun (WGS) entry which is preliminary data.</text>
</comment>
<dbReference type="InterPro" id="IPR014987">
    <property type="entry name" value="UPF_YfcL"/>
</dbReference>
<dbReference type="Proteomes" id="UP001157134">
    <property type="component" value="Unassembled WGS sequence"/>
</dbReference>
<dbReference type="RefSeq" id="WP_284296466.1">
    <property type="nucleotide sequence ID" value="NZ_BSSV01000002.1"/>
</dbReference>
<sequence>MNTLAELYQHFDELVFNDADADILFASSYIKGFIALEAVNFGDEQQTPSKALAERVTKALAENKTELTPQDQTIVNNYWISLQEMFK</sequence>
<keyword evidence="2" id="KW-1185">Reference proteome</keyword>
<protein>
    <recommendedName>
        <fullName evidence="3">YfcL family protein</fullName>
    </recommendedName>
</protein>
<dbReference type="EMBL" id="BSSV01000002">
    <property type="protein sequence ID" value="GLX84782.1"/>
    <property type="molecule type" value="Genomic_DNA"/>
</dbReference>
<evidence type="ECO:0000313" key="1">
    <source>
        <dbReference type="EMBL" id="GLX84782.1"/>
    </source>
</evidence>
<accession>A0ABQ6HDG7</accession>